<protein>
    <submittedName>
        <fullName evidence="1">Rpn family recombination-promoting nuclease/putative transposase</fullName>
    </submittedName>
</protein>
<dbReference type="EMBL" id="DWVY01000058">
    <property type="protein sequence ID" value="HJC75603.1"/>
    <property type="molecule type" value="Genomic_DNA"/>
</dbReference>
<dbReference type="Pfam" id="PF12784">
    <property type="entry name" value="PDDEXK_2"/>
    <property type="match status" value="1"/>
</dbReference>
<evidence type="ECO:0000313" key="2">
    <source>
        <dbReference type="Proteomes" id="UP000823902"/>
    </source>
</evidence>
<evidence type="ECO:0000313" key="1">
    <source>
        <dbReference type="EMBL" id="HJC75603.1"/>
    </source>
</evidence>
<reference evidence="1" key="2">
    <citation type="submission" date="2021-04" db="EMBL/GenBank/DDBJ databases">
        <authorList>
            <person name="Gilroy R."/>
        </authorList>
    </citation>
    <scope>NUCLEOTIDE SEQUENCE</scope>
    <source>
        <strain evidence="1">CHK196-7946</strain>
    </source>
</reference>
<sequence length="322" mass="36133">VDSEISQTLEAAGAEARYDAAARKLVAQKSILAYILKSSMDEFADVSVKQIADELIDGSPQVSEAAVFQDVSDVLENDNGQLNGSDRIHDMSTEDISILEGTVRYDIRFVVKIPDVEEKVEVIVNIEIQNSDRPNYPIPKRGIYYGSRLISSQRGTIFKNQEYGKIKKVVSIWICENTSNNRSDSINEYLFEEKCRRGSYHEKTENFDLIRVIVMRLGSEGVKSDDNAIRLLSNIFSSNKTADEKKKLLSEEFHINITELINEEVSQMCNLSAGLVKKGKEEGAMEVLFKLVKKGVLSISAAAEEAGISSSIFEQKYKEFYN</sequence>
<gene>
    <name evidence="1" type="ORF">H9697_11810</name>
</gene>
<name>A0A9D2Q9Y0_9FIRM</name>
<dbReference type="Proteomes" id="UP000823902">
    <property type="component" value="Unassembled WGS sequence"/>
</dbReference>
<feature type="non-terminal residue" evidence="1">
    <location>
        <position position="1"/>
    </location>
</feature>
<comment type="caution">
    <text evidence="1">The sequence shown here is derived from an EMBL/GenBank/DDBJ whole genome shotgun (WGS) entry which is preliminary data.</text>
</comment>
<reference evidence="1" key="1">
    <citation type="journal article" date="2021" name="PeerJ">
        <title>Extensive microbial diversity within the chicken gut microbiome revealed by metagenomics and culture.</title>
        <authorList>
            <person name="Gilroy R."/>
            <person name="Ravi A."/>
            <person name="Getino M."/>
            <person name="Pursley I."/>
            <person name="Horton D.L."/>
            <person name="Alikhan N.F."/>
            <person name="Baker D."/>
            <person name="Gharbi K."/>
            <person name="Hall N."/>
            <person name="Watson M."/>
            <person name="Adriaenssens E.M."/>
            <person name="Foster-Nyarko E."/>
            <person name="Jarju S."/>
            <person name="Secka A."/>
            <person name="Antonio M."/>
            <person name="Oren A."/>
            <person name="Chaudhuri R.R."/>
            <person name="La Ragione R."/>
            <person name="Hildebrand F."/>
            <person name="Pallen M.J."/>
        </authorList>
    </citation>
    <scope>NUCLEOTIDE SEQUENCE</scope>
    <source>
        <strain evidence="1">CHK196-7946</strain>
    </source>
</reference>
<proteinExistence type="predicted"/>
<accession>A0A9D2Q9Y0</accession>
<dbReference type="AlphaFoldDB" id="A0A9D2Q9Y0"/>
<organism evidence="1 2">
    <name type="scientific">Candidatus Mediterraneibacter faecavium</name>
    <dbReference type="NCBI Taxonomy" id="2838668"/>
    <lineage>
        <taxon>Bacteria</taxon>
        <taxon>Bacillati</taxon>
        <taxon>Bacillota</taxon>
        <taxon>Clostridia</taxon>
        <taxon>Lachnospirales</taxon>
        <taxon>Lachnospiraceae</taxon>
        <taxon>Mediterraneibacter</taxon>
    </lineage>
</organism>